<name>A0A061EAR0_THECC</name>
<keyword evidence="1" id="KW-0732">Signal</keyword>
<accession>A0A061EAR0</accession>
<evidence type="ECO:0000256" key="1">
    <source>
        <dbReference type="SAM" id="SignalP"/>
    </source>
</evidence>
<feature type="chain" id="PRO_5001597026" evidence="1">
    <location>
        <begin position="23"/>
        <end position="135"/>
    </location>
</feature>
<gene>
    <name evidence="2" type="ORF">TCM_011366</name>
</gene>
<reference evidence="2 3" key="1">
    <citation type="journal article" date="2013" name="Genome Biol.">
        <title>The genome sequence of the most widely cultivated cacao type and its use to identify candidate genes regulating pod color.</title>
        <authorList>
            <person name="Motamayor J.C."/>
            <person name="Mockaitis K."/>
            <person name="Schmutz J."/>
            <person name="Haiminen N."/>
            <person name="Iii D.L."/>
            <person name="Cornejo O."/>
            <person name="Findley S.D."/>
            <person name="Zheng P."/>
            <person name="Utro F."/>
            <person name="Royaert S."/>
            <person name="Saski C."/>
            <person name="Jenkins J."/>
            <person name="Podicheti R."/>
            <person name="Zhao M."/>
            <person name="Scheffler B.E."/>
            <person name="Stack J.C."/>
            <person name="Feltus F.A."/>
            <person name="Mustiga G.M."/>
            <person name="Amores F."/>
            <person name="Phillips W."/>
            <person name="Marelli J.P."/>
            <person name="May G.D."/>
            <person name="Shapiro H."/>
            <person name="Ma J."/>
            <person name="Bustamante C.D."/>
            <person name="Schnell R.J."/>
            <person name="Main D."/>
            <person name="Gilbert D."/>
            <person name="Parida L."/>
            <person name="Kuhn D.N."/>
        </authorList>
    </citation>
    <scope>NUCLEOTIDE SEQUENCE [LARGE SCALE GENOMIC DNA]</scope>
    <source>
        <strain evidence="3">cv. Matina 1-6</strain>
    </source>
</reference>
<dbReference type="EMBL" id="CM001880">
    <property type="protein sequence ID" value="EOY01497.1"/>
    <property type="molecule type" value="Genomic_DNA"/>
</dbReference>
<keyword evidence="3" id="KW-1185">Reference proteome</keyword>
<dbReference type="HOGENOM" id="CLU_1889519_0_0_1"/>
<sequence>MLLPPSSVIILILQPLIQLSHCFQFNHEDFFQFNHEDFFHSSFCSLCFCSPKKSYNLINSFLTAHDVVPKNYHQFDLPQVTRPESITFNCKNQGPYVGVSNGRIFKWHGPNIGWKEFVIPSPTRYVYTYYINLHG</sequence>
<dbReference type="Gene3D" id="2.120.10.30">
    <property type="entry name" value="TolB, C-terminal domain"/>
    <property type="match status" value="1"/>
</dbReference>
<protein>
    <submittedName>
        <fullName evidence="2">Uncharacterized protein</fullName>
    </submittedName>
</protein>
<dbReference type="PANTHER" id="PTHR10426:SF86">
    <property type="entry name" value="PROTEIN STRICTOSIDINE SYNTHASE-LIKE 10-LIKE"/>
    <property type="match status" value="1"/>
</dbReference>
<organism evidence="2 3">
    <name type="scientific">Theobroma cacao</name>
    <name type="common">Cacao</name>
    <name type="synonym">Cocoa</name>
    <dbReference type="NCBI Taxonomy" id="3641"/>
    <lineage>
        <taxon>Eukaryota</taxon>
        <taxon>Viridiplantae</taxon>
        <taxon>Streptophyta</taxon>
        <taxon>Embryophyta</taxon>
        <taxon>Tracheophyta</taxon>
        <taxon>Spermatophyta</taxon>
        <taxon>Magnoliopsida</taxon>
        <taxon>eudicotyledons</taxon>
        <taxon>Gunneridae</taxon>
        <taxon>Pentapetalae</taxon>
        <taxon>rosids</taxon>
        <taxon>malvids</taxon>
        <taxon>Malvales</taxon>
        <taxon>Malvaceae</taxon>
        <taxon>Byttnerioideae</taxon>
        <taxon>Theobroma</taxon>
    </lineage>
</organism>
<proteinExistence type="predicted"/>
<evidence type="ECO:0000313" key="3">
    <source>
        <dbReference type="Proteomes" id="UP000026915"/>
    </source>
</evidence>
<feature type="signal peptide" evidence="1">
    <location>
        <begin position="1"/>
        <end position="22"/>
    </location>
</feature>
<dbReference type="InterPro" id="IPR011042">
    <property type="entry name" value="6-blade_b-propeller_TolB-like"/>
</dbReference>
<dbReference type="AlphaFoldDB" id="A0A061EAR0"/>
<dbReference type="STRING" id="3641.A0A061EAR0"/>
<evidence type="ECO:0000313" key="2">
    <source>
        <dbReference type="EMBL" id="EOY01497.1"/>
    </source>
</evidence>
<dbReference type="Proteomes" id="UP000026915">
    <property type="component" value="Chromosome 2"/>
</dbReference>
<dbReference type="InParanoid" id="A0A061EAR0"/>
<dbReference type="PANTHER" id="PTHR10426">
    <property type="entry name" value="STRICTOSIDINE SYNTHASE-RELATED"/>
    <property type="match status" value="1"/>
</dbReference>
<dbReference type="Gramene" id="EOY01497">
    <property type="protein sequence ID" value="EOY01497"/>
    <property type="gene ID" value="TCM_011366"/>
</dbReference>